<evidence type="ECO:0000256" key="2">
    <source>
        <dbReference type="ARBA" id="ARBA00022741"/>
    </source>
</evidence>
<dbReference type="InterPro" id="IPR000523">
    <property type="entry name" value="Mg_chelatse_chII-like_cat_dom"/>
</dbReference>
<evidence type="ECO:0000256" key="3">
    <source>
        <dbReference type="ARBA" id="ARBA00022840"/>
    </source>
</evidence>
<feature type="region of interest" description="Disordered" evidence="4">
    <location>
        <begin position="479"/>
        <end position="507"/>
    </location>
</feature>
<dbReference type="AlphaFoldDB" id="A0A379YA91"/>
<name>A0A379YA91_SERMA</name>
<dbReference type="Proteomes" id="UP000254765">
    <property type="component" value="Unassembled WGS sequence"/>
</dbReference>
<comment type="similarity">
    <text evidence="1">Belongs to the Mg-chelatase subunits D/I family. ComM subfamily.</text>
</comment>
<dbReference type="InterPro" id="IPR045006">
    <property type="entry name" value="CHLI-like"/>
</dbReference>
<dbReference type="InterPro" id="IPR001208">
    <property type="entry name" value="MCM_dom"/>
</dbReference>
<feature type="compositionally biased region" description="Polar residues" evidence="4">
    <location>
        <begin position="486"/>
        <end position="507"/>
    </location>
</feature>
<gene>
    <name evidence="6" type="primary">comM</name>
    <name evidence="6" type="ORF">NCTC10211_01296</name>
</gene>
<dbReference type="GO" id="GO:0005524">
    <property type="term" value="F:ATP binding"/>
    <property type="evidence" value="ECO:0007669"/>
    <property type="project" value="UniProtKB-KW"/>
</dbReference>
<dbReference type="PRINTS" id="PR01657">
    <property type="entry name" value="MCMFAMILY"/>
</dbReference>
<evidence type="ECO:0000313" key="6">
    <source>
        <dbReference type="EMBL" id="SUI42699.1"/>
    </source>
</evidence>
<organism evidence="6 7">
    <name type="scientific">Serratia marcescens</name>
    <dbReference type="NCBI Taxonomy" id="615"/>
    <lineage>
        <taxon>Bacteria</taxon>
        <taxon>Pseudomonadati</taxon>
        <taxon>Pseudomonadota</taxon>
        <taxon>Gammaproteobacteria</taxon>
        <taxon>Enterobacterales</taxon>
        <taxon>Yersiniaceae</taxon>
        <taxon>Serratia</taxon>
    </lineage>
</organism>
<dbReference type="InterPro" id="IPR020568">
    <property type="entry name" value="Ribosomal_Su5_D2-typ_SF"/>
</dbReference>
<evidence type="ECO:0000313" key="7">
    <source>
        <dbReference type="Proteomes" id="UP000254765"/>
    </source>
</evidence>
<protein>
    <submittedName>
        <fullName evidence="6">Competence protein ComM</fullName>
    </submittedName>
</protein>
<sequence>MSLALIYSRAIIGVQAPSVTVEVHISNGLPGLTLVGLPETTVKEARDRVRSALINSGFTFPARRITVNLAPADLPKEGGRYDLPIALAILAASEQLPLAPLARYEFLGELALSGSLRAVRGAIPAALAAADAGRQLILSTDNAAEVGLIAQSRSHTAQHLLEVCAFLLGQGELPVAATPPDADNACENADLRDIIGQEQAKRALEIAAAGGHNLLLIGPPGTGKTMLASRLTGLLPPLTEAEALESLAIASLQHHIPAALPWRQRPFRAPHHSASMAALVGGGSLPRPGEISMAHNGVLFLDELPEFERKVLDALREPLESGEIVISRANAKVCFPARVQLIAAMNPSPTGHYQGLHNRASPQQVLRYLARLSGPFLDRFDLSIEVPLLPPGTLSHRKAHGESSEQVRKRVQQARARQLERAGKVNALLSNREVERDCVLQAADAEFLEATLNTLGLSVRAWQRILKVARTLADLAGDAELDRPPSQRSAGLSQYGPSAVTTASQSGMKMGPAGPIVFSLRCRCNLLLRQPAVYRRTEYGISSGDVCAPDI</sequence>
<dbReference type="Pfam" id="PF13335">
    <property type="entry name" value="Mg_chelatase_C"/>
    <property type="match status" value="1"/>
</dbReference>
<accession>A0A379YA91</accession>
<dbReference type="SUPFAM" id="SSF52540">
    <property type="entry name" value="P-loop containing nucleoside triphosphate hydrolases"/>
    <property type="match status" value="1"/>
</dbReference>
<dbReference type="Gene3D" id="3.30.230.10">
    <property type="match status" value="1"/>
</dbReference>
<evidence type="ECO:0000259" key="5">
    <source>
        <dbReference type="PROSITE" id="PS50051"/>
    </source>
</evidence>
<dbReference type="InterPro" id="IPR014721">
    <property type="entry name" value="Ribsml_uS5_D2-typ_fold_subgr"/>
</dbReference>
<dbReference type="Pfam" id="PF01078">
    <property type="entry name" value="Mg_chelatase"/>
    <property type="match status" value="1"/>
</dbReference>
<dbReference type="SUPFAM" id="SSF54211">
    <property type="entry name" value="Ribosomal protein S5 domain 2-like"/>
    <property type="match status" value="1"/>
</dbReference>
<dbReference type="InterPro" id="IPR004482">
    <property type="entry name" value="Mg_chelat-rel"/>
</dbReference>
<proteinExistence type="inferred from homology"/>
<dbReference type="GO" id="GO:0003677">
    <property type="term" value="F:DNA binding"/>
    <property type="evidence" value="ECO:0007669"/>
    <property type="project" value="InterPro"/>
</dbReference>
<keyword evidence="3" id="KW-0067">ATP-binding</keyword>
<feature type="domain" description="MCM C-terminal AAA(+) ATPase" evidence="5">
    <location>
        <begin position="289"/>
        <end position="382"/>
    </location>
</feature>
<keyword evidence="2" id="KW-0547">Nucleotide-binding</keyword>
<dbReference type="InterPro" id="IPR025158">
    <property type="entry name" value="Mg_chelat-rel_C"/>
</dbReference>
<dbReference type="Gene3D" id="3.40.50.300">
    <property type="entry name" value="P-loop containing nucleotide triphosphate hydrolases"/>
    <property type="match status" value="1"/>
</dbReference>
<dbReference type="NCBIfam" id="TIGR00368">
    <property type="entry name" value="YifB family Mg chelatase-like AAA ATPase"/>
    <property type="match status" value="1"/>
</dbReference>
<evidence type="ECO:0000256" key="4">
    <source>
        <dbReference type="SAM" id="MobiDB-lite"/>
    </source>
</evidence>
<dbReference type="Pfam" id="PF13541">
    <property type="entry name" value="ChlI"/>
    <property type="match status" value="1"/>
</dbReference>
<reference evidence="6 7" key="1">
    <citation type="submission" date="2018-06" db="EMBL/GenBank/DDBJ databases">
        <authorList>
            <consortium name="Pathogen Informatics"/>
            <person name="Doyle S."/>
        </authorList>
    </citation>
    <scope>NUCLEOTIDE SEQUENCE [LARGE SCALE GENOMIC DNA]</scope>
    <source>
        <strain evidence="6 7">NCTC10211</strain>
    </source>
</reference>
<dbReference type="InterPro" id="IPR027417">
    <property type="entry name" value="P-loop_NTPase"/>
</dbReference>
<dbReference type="PANTHER" id="PTHR32039:SF7">
    <property type="entry name" value="COMPETENCE PROTEIN COMM"/>
    <property type="match status" value="1"/>
</dbReference>
<evidence type="ECO:0000256" key="1">
    <source>
        <dbReference type="ARBA" id="ARBA00006354"/>
    </source>
</evidence>
<dbReference type="SMART" id="SM00382">
    <property type="entry name" value="AAA"/>
    <property type="match status" value="1"/>
</dbReference>
<dbReference type="PANTHER" id="PTHR32039">
    <property type="entry name" value="MAGNESIUM-CHELATASE SUBUNIT CHLI"/>
    <property type="match status" value="1"/>
</dbReference>
<dbReference type="InterPro" id="IPR003593">
    <property type="entry name" value="AAA+_ATPase"/>
</dbReference>
<dbReference type="NCBIfam" id="NF007365">
    <property type="entry name" value="PRK09862.1"/>
    <property type="match status" value="1"/>
</dbReference>
<dbReference type="PROSITE" id="PS50051">
    <property type="entry name" value="MCM_2"/>
    <property type="match status" value="1"/>
</dbReference>
<dbReference type="EMBL" id="UGYK01000002">
    <property type="protein sequence ID" value="SUI42699.1"/>
    <property type="molecule type" value="Genomic_DNA"/>
</dbReference>